<accession>A0A3D2XAY4</accession>
<dbReference type="EMBL" id="DPVV01000466">
    <property type="protein sequence ID" value="HCL03508.1"/>
    <property type="molecule type" value="Genomic_DNA"/>
</dbReference>
<reference evidence="1 2" key="1">
    <citation type="journal article" date="2018" name="Nat. Biotechnol.">
        <title>A standardized bacterial taxonomy based on genome phylogeny substantially revises the tree of life.</title>
        <authorList>
            <person name="Parks D.H."/>
            <person name="Chuvochina M."/>
            <person name="Waite D.W."/>
            <person name="Rinke C."/>
            <person name="Skarshewski A."/>
            <person name="Chaumeil P.A."/>
            <person name="Hugenholtz P."/>
        </authorList>
    </citation>
    <scope>NUCLEOTIDE SEQUENCE [LARGE SCALE GENOMIC DNA]</scope>
    <source>
        <strain evidence="1">UBA11728</strain>
    </source>
</reference>
<name>A0A3D2XAY4_9FIRM</name>
<evidence type="ECO:0000313" key="2">
    <source>
        <dbReference type="Proteomes" id="UP000262969"/>
    </source>
</evidence>
<comment type="caution">
    <text evidence="1">The sequence shown here is derived from an EMBL/GenBank/DDBJ whole genome shotgun (WGS) entry which is preliminary data.</text>
</comment>
<proteinExistence type="predicted"/>
<gene>
    <name evidence="1" type="ORF">DHW61_14050</name>
</gene>
<protein>
    <recommendedName>
        <fullName evidence="3">SLH domain-containing protein</fullName>
    </recommendedName>
</protein>
<sequence>MKIVKKDYRIVLLCIILLLSLVFEKTLVVQASTNYITRGYFIKLVCQELGIKAKGTTNKAYIDSAIENGIITKKTFTNYDLNVSKVDAAIILVYAHEYLYGNTLSEELIKTIIEKRITDIEKLSENCRFPFAKAYAYGYMKGSSDGNYTTSRTFKPTEKISKSTAVGLIKMLKDERKRGKITEDGQLIRTTNLPKFAKFYSYILASYPNAFYDWEFQFMKYYQTKYKDGKSYLEYFYQTGEIKDGIDYAFPATVEKYHNKSFRFILPDGTKENLTGMIEYNWLTWEKNLKEYLWNVFNVDYHTLEKNKEWYDAVTKTNSYYESNKVYLDNYIKEYISLAKENKTIIECDKIAFDKSGIYENLYGTNIRVYVHYRIKSSLSNEQVLLSPLAFTFTRYPDYRNVKLNEWRNGYFDIVLLPNGLISQALFIDYYHDINVLEW</sequence>
<evidence type="ECO:0008006" key="3">
    <source>
        <dbReference type="Google" id="ProtNLM"/>
    </source>
</evidence>
<evidence type="ECO:0000313" key="1">
    <source>
        <dbReference type="EMBL" id="HCL03508.1"/>
    </source>
</evidence>
<dbReference type="Proteomes" id="UP000262969">
    <property type="component" value="Unassembled WGS sequence"/>
</dbReference>
<organism evidence="1 2">
    <name type="scientific">Lachnoclostridium phytofermentans</name>
    <dbReference type="NCBI Taxonomy" id="66219"/>
    <lineage>
        <taxon>Bacteria</taxon>
        <taxon>Bacillati</taxon>
        <taxon>Bacillota</taxon>
        <taxon>Clostridia</taxon>
        <taxon>Lachnospirales</taxon>
        <taxon>Lachnospiraceae</taxon>
    </lineage>
</organism>
<dbReference type="AlphaFoldDB" id="A0A3D2XAY4"/>